<protein>
    <submittedName>
        <fullName evidence="1">Uncharacterized protein</fullName>
    </submittedName>
</protein>
<reference evidence="1" key="1">
    <citation type="submission" date="2021-05" db="EMBL/GenBank/DDBJ databases">
        <authorList>
            <person name="Scholz U."/>
            <person name="Mascher M."/>
            <person name="Fiebig A."/>
        </authorList>
    </citation>
    <scope>NUCLEOTIDE SEQUENCE [LARGE SCALE GENOMIC DNA]</scope>
</reference>
<dbReference type="Proteomes" id="UP001732700">
    <property type="component" value="Chromosome 7A"/>
</dbReference>
<evidence type="ECO:0000313" key="2">
    <source>
        <dbReference type="Proteomes" id="UP001732700"/>
    </source>
</evidence>
<accession>A0ACD5ZPU1</accession>
<reference evidence="1" key="2">
    <citation type="submission" date="2025-09" db="UniProtKB">
        <authorList>
            <consortium name="EnsemblPlants"/>
        </authorList>
    </citation>
    <scope>IDENTIFICATION</scope>
</reference>
<keyword evidence="2" id="KW-1185">Reference proteome</keyword>
<evidence type="ECO:0000313" key="1">
    <source>
        <dbReference type="EnsemblPlants" id="AVESA.00010b.r2.7AG1186870.1.CDS"/>
    </source>
</evidence>
<organism evidence="1 2">
    <name type="scientific">Avena sativa</name>
    <name type="common">Oat</name>
    <dbReference type="NCBI Taxonomy" id="4498"/>
    <lineage>
        <taxon>Eukaryota</taxon>
        <taxon>Viridiplantae</taxon>
        <taxon>Streptophyta</taxon>
        <taxon>Embryophyta</taxon>
        <taxon>Tracheophyta</taxon>
        <taxon>Spermatophyta</taxon>
        <taxon>Magnoliopsida</taxon>
        <taxon>Liliopsida</taxon>
        <taxon>Poales</taxon>
        <taxon>Poaceae</taxon>
        <taxon>BOP clade</taxon>
        <taxon>Pooideae</taxon>
        <taxon>Poodae</taxon>
        <taxon>Poeae</taxon>
        <taxon>Poeae Chloroplast Group 1 (Aveneae type)</taxon>
        <taxon>Aveninae</taxon>
        <taxon>Avena</taxon>
    </lineage>
</organism>
<proteinExistence type="predicted"/>
<name>A0ACD5ZPU1_AVESA</name>
<dbReference type="EnsemblPlants" id="AVESA.00010b.r2.7AG1186870.1">
    <property type="protein sequence ID" value="AVESA.00010b.r2.7AG1186870.1.CDS"/>
    <property type="gene ID" value="AVESA.00010b.r2.7AG1186870"/>
</dbReference>
<sequence>MRPDGAASQHIGRRPKHQKIEEKRSVHSLLASVTHLAMAICKRSTSFVCLAALMVVMATVMLSCDAGAGDWCEGIPEGCVEWKCQVLCLNRNLPKEGARCLKEGDQCCCSLSASNPEAEAVVARD</sequence>